<dbReference type="Gene3D" id="3.40.50.300">
    <property type="entry name" value="P-loop containing nucleotide triphosphate hydrolases"/>
    <property type="match status" value="1"/>
</dbReference>
<dbReference type="Gene3D" id="2.40.50.100">
    <property type="match status" value="1"/>
</dbReference>
<feature type="domain" description="ABC transporter" evidence="4">
    <location>
        <begin position="2"/>
        <end position="233"/>
    </location>
</feature>
<dbReference type="GO" id="GO:0005524">
    <property type="term" value="F:ATP binding"/>
    <property type="evidence" value="ECO:0007669"/>
    <property type="project" value="UniProtKB-KW"/>
</dbReference>
<evidence type="ECO:0000313" key="6">
    <source>
        <dbReference type="Proteomes" id="UP000516148"/>
    </source>
</evidence>
<dbReference type="PANTHER" id="PTHR42781:SF6">
    <property type="entry name" value="SPERMIDINE_PUTRESCINE IMPORT ATP-BINDING PROTEIN POTA"/>
    <property type="match status" value="1"/>
</dbReference>
<keyword evidence="6" id="KW-1185">Reference proteome</keyword>
<dbReference type="FunFam" id="3.40.50.300:FF:000425">
    <property type="entry name" value="Probable ABC transporter, ATP-binding subunit"/>
    <property type="match status" value="1"/>
</dbReference>
<name>A0A7H0LQY1_9SPHN</name>
<dbReference type="InterPro" id="IPR050093">
    <property type="entry name" value="ABC_SmlMolc_Importer"/>
</dbReference>
<dbReference type="GO" id="GO:0016887">
    <property type="term" value="F:ATP hydrolysis activity"/>
    <property type="evidence" value="ECO:0007669"/>
    <property type="project" value="InterPro"/>
</dbReference>
<reference evidence="5 6" key="1">
    <citation type="submission" date="2020-09" db="EMBL/GenBank/DDBJ databases">
        <title>Sphingomonas sp., a new species isolated from pork steak.</title>
        <authorList>
            <person name="Heidler von Heilborn D."/>
        </authorList>
    </citation>
    <scope>NUCLEOTIDE SEQUENCE [LARGE SCALE GENOMIC DNA]</scope>
    <source>
        <strain evidence="6">S8-3T</strain>
    </source>
</reference>
<accession>A0A7H0LQY1</accession>
<evidence type="ECO:0000256" key="2">
    <source>
        <dbReference type="ARBA" id="ARBA00022741"/>
    </source>
</evidence>
<dbReference type="PROSITE" id="PS00211">
    <property type="entry name" value="ABC_TRANSPORTER_1"/>
    <property type="match status" value="1"/>
</dbReference>
<evidence type="ECO:0000313" key="5">
    <source>
        <dbReference type="EMBL" id="QNQ12084.1"/>
    </source>
</evidence>
<dbReference type="PROSITE" id="PS50893">
    <property type="entry name" value="ABC_TRANSPORTER_2"/>
    <property type="match status" value="1"/>
</dbReference>
<keyword evidence="3 5" id="KW-0067">ATP-binding</keyword>
<dbReference type="InterPro" id="IPR027417">
    <property type="entry name" value="P-loop_NTPase"/>
</dbReference>
<dbReference type="Proteomes" id="UP000516148">
    <property type="component" value="Chromosome"/>
</dbReference>
<organism evidence="5 6">
    <name type="scientific">Sphingomonas alpina</name>
    <dbReference type="NCBI Taxonomy" id="653931"/>
    <lineage>
        <taxon>Bacteria</taxon>
        <taxon>Pseudomonadati</taxon>
        <taxon>Pseudomonadota</taxon>
        <taxon>Alphaproteobacteria</taxon>
        <taxon>Sphingomonadales</taxon>
        <taxon>Sphingomonadaceae</taxon>
        <taxon>Sphingomonas</taxon>
    </lineage>
</organism>
<sequence>MVELCGVSKSYDGVSDAVAGLDLTVRRGEFLTLLGPSGSGKTTTLMMLAGFEEASAGDIRLAGQSLMRKPPHRRNMGVVFQNYALFPHMTVAENLSFPLSVRGIRGAPAKERVGKALALVNLDGLGGRRINQLSGGQQQRVALARALIFDPDLVLMDEPLGALDRQLREKLQVEIKHIQRQTGVTVIYVTHDQSEALALSDRIAVFAGGRLQQLGSPRAIYDTPANAFVAGFIGENNAIDGTVMERAGDRCTVKLDGGGMVFARAMNDVGPGDRATVTIRPEHIATDDDAAALPNRLTATIDDRIYHGDHSKIYASLPGGARVTIRSPRARGGDRIDIGWAIDRSFAFAAGDTARVRGGGA</sequence>
<dbReference type="InterPro" id="IPR003439">
    <property type="entry name" value="ABC_transporter-like_ATP-bd"/>
</dbReference>
<dbReference type="SMART" id="SM00382">
    <property type="entry name" value="AAA"/>
    <property type="match status" value="1"/>
</dbReference>
<dbReference type="InterPro" id="IPR017871">
    <property type="entry name" value="ABC_transporter-like_CS"/>
</dbReference>
<dbReference type="GO" id="GO:0015697">
    <property type="term" value="P:quaternary ammonium group transport"/>
    <property type="evidence" value="ECO:0007669"/>
    <property type="project" value="UniProtKB-ARBA"/>
</dbReference>
<dbReference type="InterPro" id="IPR008995">
    <property type="entry name" value="Mo/tungstate-bd_C_term_dom"/>
</dbReference>
<dbReference type="AlphaFoldDB" id="A0A7H0LQY1"/>
<keyword evidence="1" id="KW-0813">Transport</keyword>
<keyword evidence="2" id="KW-0547">Nucleotide-binding</keyword>
<dbReference type="SUPFAM" id="SSF52540">
    <property type="entry name" value="P-loop containing nucleoside triphosphate hydrolases"/>
    <property type="match status" value="1"/>
</dbReference>
<dbReference type="PANTHER" id="PTHR42781">
    <property type="entry name" value="SPERMIDINE/PUTRESCINE IMPORT ATP-BINDING PROTEIN POTA"/>
    <property type="match status" value="1"/>
</dbReference>
<dbReference type="GO" id="GO:0043190">
    <property type="term" value="C:ATP-binding cassette (ABC) transporter complex"/>
    <property type="evidence" value="ECO:0007669"/>
    <property type="project" value="InterPro"/>
</dbReference>
<dbReference type="SUPFAM" id="SSF50331">
    <property type="entry name" value="MOP-like"/>
    <property type="match status" value="1"/>
</dbReference>
<dbReference type="KEGG" id="spap:H3Z74_17530"/>
<dbReference type="InterPro" id="IPR013611">
    <property type="entry name" value="Transp-assoc_OB_typ2"/>
</dbReference>
<dbReference type="EMBL" id="CP061038">
    <property type="protein sequence ID" value="QNQ12084.1"/>
    <property type="molecule type" value="Genomic_DNA"/>
</dbReference>
<dbReference type="GO" id="GO:0022857">
    <property type="term" value="F:transmembrane transporter activity"/>
    <property type="evidence" value="ECO:0007669"/>
    <property type="project" value="InterPro"/>
</dbReference>
<gene>
    <name evidence="5" type="ORF">H3Z74_17530</name>
</gene>
<evidence type="ECO:0000256" key="1">
    <source>
        <dbReference type="ARBA" id="ARBA00022448"/>
    </source>
</evidence>
<evidence type="ECO:0000259" key="4">
    <source>
        <dbReference type="PROSITE" id="PS50893"/>
    </source>
</evidence>
<dbReference type="Pfam" id="PF08402">
    <property type="entry name" value="TOBE_2"/>
    <property type="match status" value="1"/>
</dbReference>
<dbReference type="InterPro" id="IPR003593">
    <property type="entry name" value="AAA+_ATPase"/>
</dbReference>
<protein>
    <submittedName>
        <fullName evidence="5">ABC transporter ATP-binding protein</fullName>
    </submittedName>
</protein>
<proteinExistence type="predicted"/>
<evidence type="ECO:0000256" key="3">
    <source>
        <dbReference type="ARBA" id="ARBA00022840"/>
    </source>
</evidence>
<dbReference type="Pfam" id="PF00005">
    <property type="entry name" value="ABC_tran"/>
    <property type="match status" value="1"/>
</dbReference>